<evidence type="ECO:0000313" key="3">
    <source>
        <dbReference type="Proteomes" id="UP000199315"/>
    </source>
</evidence>
<evidence type="ECO:0000313" key="2">
    <source>
        <dbReference type="EMBL" id="SCP98623.1"/>
    </source>
</evidence>
<accession>A0A1D3TWJ6</accession>
<dbReference type="EMBL" id="FMKA01000023">
    <property type="protein sequence ID" value="SCP98623.1"/>
    <property type="molecule type" value="Genomic_DNA"/>
</dbReference>
<sequence length="145" mass="16909">MNKAIKNEILGNMEFLMKELHREWGQSRTTKATISIKIEEAPEVKRIIQEKIAIQQVQLERGDISFKEGIRLSRENYVLLRLVCKIIDKENEMNEKGMDFEFAVSLDKEELKLFKEILGSNLPNKITKNPEERSEELGKEGFVNK</sequence>
<evidence type="ECO:0000256" key="1">
    <source>
        <dbReference type="SAM" id="MobiDB-lite"/>
    </source>
</evidence>
<dbReference type="AlphaFoldDB" id="A0A1D3TWJ6"/>
<reference evidence="2 3" key="1">
    <citation type="submission" date="2016-09" db="EMBL/GenBank/DDBJ databases">
        <authorList>
            <person name="Capua I."/>
            <person name="De Benedictis P."/>
            <person name="Joannis T."/>
            <person name="Lombin L.H."/>
            <person name="Cattoli G."/>
        </authorList>
    </citation>
    <scope>NUCLEOTIDE SEQUENCE [LARGE SCALE GENOMIC DNA]</scope>
    <source>
        <strain evidence="2 3">GluBS11</strain>
    </source>
</reference>
<gene>
    <name evidence="2" type="ORF">SAMN05421730_102338</name>
</gene>
<proteinExistence type="predicted"/>
<protein>
    <submittedName>
        <fullName evidence="2">Uncharacterized protein</fullName>
    </submittedName>
</protein>
<feature type="compositionally biased region" description="Basic and acidic residues" evidence="1">
    <location>
        <begin position="128"/>
        <end position="139"/>
    </location>
</feature>
<name>A0A1D3TWJ6_9FIRM</name>
<feature type="region of interest" description="Disordered" evidence="1">
    <location>
        <begin position="124"/>
        <end position="145"/>
    </location>
</feature>
<keyword evidence="3" id="KW-1185">Reference proteome</keyword>
<dbReference type="OrthoDB" id="1766184at2"/>
<organism evidence="2 3">
    <name type="scientific">Anaerobium acetethylicum</name>
    <dbReference type="NCBI Taxonomy" id="1619234"/>
    <lineage>
        <taxon>Bacteria</taxon>
        <taxon>Bacillati</taxon>
        <taxon>Bacillota</taxon>
        <taxon>Clostridia</taxon>
        <taxon>Lachnospirales</taxon>
        <taxon>Lachnospiraceae</taxon>
        <taxon>Anaerobium</taxon>
    </lineage>
</organism>
<dbReference type="Proteomes" id="UP000199315">
    <property type="component" value="Unassembled WGS sequence"/>
</dbReference>
<dbReference type="RefSeq" id="WP_091235704.1">
    <property type="nucleotide sequence ID" value="NZ_FMKA01000023.1"/>
</dbReference>
<dbReference type="STRING" id="1619234.SAMN05421730_102338"/>